<dbReference type="Proteomes" id="UP000186666">
    <property type="component" value="Unassembled WGS sequence"/>
</dbReference>
<comment type="caution">
    <text evidence="1">The sequence shown here is derived from an EMBL/GenBank/DDBJ whole genome shotgun (WGS) entry which is preliminary data.</text>
</comment>
<organism evidence="1 2">
    <name type="scientific">Paenibacillus macquariensis</name>
    <dbReference type="NCBI Taxonomy" id="948756"/>
    <lineage>
        <taxon>Bacteria</taxon>
        <taxon>Bacillati</taxon>
        <taxon>Bacillota</taxon>
        <taxon>Bacilli</taxon>
        <taxon>Bacillales</taxon>
        <taxon>Paenibacillaceae</taxon>
        <taxon>Paenibacillus</taxon>
    </lineage>
</organism>
<keyword evidence="2" id="KW-1185">Reference proteome</keyword>
<protein>
    <submittedName>
        <fullName evidence="1">Uncharacterized protein</fullName>
    </submittedName>
</protein>
<dbReference type="EMBL" id="FTNK01000004">
    <property type="protein sequence ID" value="SIQ82022.1"/>
    <property type="molecule type" value="Genomic_DNA"/>
</dbReference>
<evidence type="ECO:0000313" key="1">
    <source>
        <dbReference type="EMBL" id="SIQ82022.1"/>
    </source>
</evidence>
<reference evidence="1 2" key="1">
    <citation type="submission" date="2017-01" db="EMBL/GenBank/DDBJ databases">
        <authorList>
            <person name="Varghese N."/>
            <person name="Submissions S."/>
        </authorList>
    </citation>
    <scope>NUCLEOTIDE SEQUENCE [LARGE SCALE GENOMIC DNA]</scope>
    <source>
        <strain evidence="1 2">ATCC 23464</strain>
    </source>
</reference>
<name>A0ABY1JV15_9BACL</name>
<sequence length="163" mass="18711">MAKGRFHVNISIADHWNLEKNELPGMNCIVFPNGTITILNCYSIYDPNTKVREFFCSPLCDTTIESIAKYNDDYWTIVDEWVSIDYQDGKIHGGDGQMGNEGFITCTDAEERLVWGIFFENSNPIKNLEIKDNILIAINEQHELQIEINLENLTQIKMTCIKS</sequence>
<accession>A0ABY1JV15</accession>
<evidence type="ECO:0000313" key="2">
    <source>
        <dbReference type="Proteomes" id="UP000186666"/>
    </source>
</evidence>
<proteinExistence type="predicted"/>
<gene>
    <name evidence="1" type="ORF">SAMN05421578_104206</name>
</gene>